<dbReference type="PANTHER" id="PTHR30055">
    <property type="entry name" value="HTH-TYPE TRANSCRIPTIONAL REGULATOR RUTR"/>
    <property type="match status" value="1"/>
</dbReference>
<keyword evidence="3" id="KW-0804">Transcription</keyword>
<dbReference type="InterPro" id="IPR050109">
    <property type="entry name" value="HTH-type_TetR-like_transc_reg"/>
</dbReference>
<dbReference type="SUPFAM" id="SSF46689">
    <property type="entry name" value="Homeodomain-like"/>
    <property type="match status" value="1"/>
</dbReference>
<dbReference type="Proteomes" id="UP000704467">
    <property type="component" value="Unassembled WGS sequence"/>
</dbReference>
<comment type="caution">
    <text evidence="6">The sequence shown here is derived from an EMBL/GenBank/DDBJ whole genome shotgun (WGS) entry which is preliminary data.</text>
</comment>
<dbReference type="EMBL" id="JAAVLN010000002">
    <property type="protein sequence ID" value="NKC04552.1"/>
    <property type="molecule type" value="Genomic_DNA"/>
</dbReference>
<reference evidence="6 7" key="1">
    <citation type="submission" date="2020-03" db="EMBL/GenBank/DDBJ databases">
        <title>Whole genome sequencing of clinical and environmental type strains of Ochrobactrum.</title>
        <authorList>
            <person name="Dharne M."/>
        </authorList>
    </citation>
    <scope>NUCLEOTIDE SEQUENCE [LARGE SCALE GENOMIC DNA]</scope>
    <source>
        <strain evidence="6 7">CIP 109452</strain>
    </source>
</reference>
<dbReference type="InterPro" id="IPR009057">
    <property type="entry name" value="Homeodomain-like_sf"/>
</dbReference>
<dbReference type="InterPro" id="IPR023772">
    <property type="entry name" value="DNA-bd_HTH_TetR-type_CS"/>
</dbReference>
<dbReference type="Gene3D" id="1.10.357.10">
    <property type="entry name" value="Tetracycline Repressor, domain 2"/>
    <property type="match status" value="1"/>
</dbReference>
<dbReference type="PROSITE" id="PS01081">
    <property type="entry name" value="HTH_TETR_1"/>
    <property type="match status" value="1"/>
</dbReference>
<evidence type="ECO:0000259" key="5">
    <source>
        <dbReference type="PROSITE" id="PS50977"/>
    </source>
</evidence>
<feature type="DNA-binding region" description="H-T-H motif" evidence="4">
    <location>
        <begin position="13"/>
        <end position="32"/>
    </location>
</feature>
<sequence>MWEFLDKGYANATMAGIAERASLAKGTAYRYFDTKEDLFAGIVRDIVTNPLDEIENYPIRPDERVSDYCKRTMIPVMRSIENKGRATVARLVLSPRAMPFPISRKFIAPKSTSHFWNGFAG</sequence>
<accession>A0ABX1DSN3</accession>
<keyword evidence="1" id="KW-0805">Transcription regulation</keyword>
<evidence type="ECO:0000313" key="6">
    <source>
        <dbReference type="EMBL" id="NKC04552.1"/>
    </source>
</evidence>
<protein>
    <submittedName>
        <fullName evidence="6">Helix-turn-helix transcriptional regulator</fullName>
    </submittedName>
</protein>
<proteinExistence type="predicted"/>
<evidence type="ECO:0000313" key="7">
    <source>
        <dbReference type="Proteomes" id="UP000704467"/>
    </source>
</evidence>
<evidence type="ECO:0000256" key="1">
    <source>
        <dbReference type="ARBA" id="ARBA00023015"/>
    </source>
</evidence>
<feature type="domain" description="HTH tetR-type" evidence="5">
    <location>
        <begin position="1"/>
        <end position="50"/>
    </location>
</feature>
<dbReference type="InterPro" id="IPR001647">
    <property type="entry name" value="HTH_TetR"/>
</dbReference>
<evidence type="ECO:0000256" key="4">
    <source>
        <dbReference type="PROSITE-ProRule" id="PRU00335"/>
    </source>
</evidence>
<organism evidence="6 7">
    <name type="scientific">Brucella haematophila</name>
    <dbReference type="NCBI Taxonomy" id="419474"/>
    <lineage>
        <taxon>Bacteria</taxon>
        <taxon>Pseudomonadati</taxon>
        <taxon>Pseudomonadota</taxon>
        <taxon>Alphaproteobacteria</taxon>
        <taxon>Hyphomicrobiales</taxon>
        <taxon>Brucellaceae</taxon>
        <taxon>Brucella/Ochrobactrum group</taxon>
        <taxon>Brucella</taxon>
    </lineage>
</organism>
<dbReference type="PANTHER" id="PTHR30055:SF234">
    <property type="entry name" value="HTH-TYPE TRANSCRIPTIONAL REGULATOR BETI"/>
    <property type="match status" value="1"/>
</dbReference>
<dbReference type="Pfam" id="PF00440">
    <property type="entry name" value="TetR_N"/>
    <property type="match status" value="1"/>
</dbReference>
<dbReference type="PROSITE" id="PS50977">
    <property type="entry name" value="HTH_TETR_2"/>
    <property type="match status" value="1"/>
</dbReference>
<evidence type="ECO:0000256" key="3">
    <source>
        <dbReference type="ARBA" id="ARBA00023163"/>
    </source>
</evidence>
<gene>
    <name evidence="6" type="ORF">HED55_18925</name>
</gene>
<name>A0ABX1DSN3_9HYPH</name>
<keyword evidence="7" id="KW-1185">Reference proteome</keyword>
<keyword evidence="2 4" id="KW-0238">DNA-binding</keyword>
<evidence type="ECO:0000256" key="2">
    <source>
        <dbReference type="ARBA" id="ARBA00023125"/>
    </source>
</evidence>